<sequence>MSSLIKSDRVVPLEDFKKLELIRKYVPAPQKISGSDGDSEGNTADDVEIQSLKERILSDAERTAQEILRQAREAAAEIKAAAEAEAEAWWQTKRGQDASLEEEARRRGYEDGYHAGVRQAEEDVRQEWSEQMREARVTVEQAYAAKERVIAEAETFLVELSCSIAEKLISRELTEQSPELAVSLFAKALSRRKEQGVITLCVSPSQFAFVQAAKDELSLALDSQADLQIVPDAGIGEGGCIVRSAFGSIDARIDTQLAAVRAELLRVAAHAAEEVDPDGTA</sequence>
<keyword evidence="5" id="KW-0653">Protein transport</keyword>
<evidence type="ECO:0000256" key="3">
    <source>
        <dbReference type="ARBA" id="ARBA00022448"/>
    </source>
</evidence>
<evidence type="ECO:0000313" key="9">
    <source>
        <dbReference type="EMBL" id="TJY43190.1"/>
    </source>
</evidence>
<gene>
    <name evidence="9" type="ORF">E5161_04645</name>
</gene>
<dbReference type="InterPro" id="IPR051472">
    <property type="entry name" value="T3SS_Stator/FliH"/>
</dbReference>
<dbReference type="RefSeq" id="WP_136776555.1">
    <property type="nucleotide sequence ID" value="NZ_SUPK01000002.1"/>
</dbReference>
<evidence type="ECO:0000256" key="5">
    <source>
        <dbReference type="ARBA" id="ARBA00022927"/>
    </source>
</evidence>
<evidence type="ECO:0000256" key="4">
    <source>
        <dbReference type="ARBA" id="ARBA00022795"/>
    </source>
</evidence>
<evidence type="ECO:0000313" key="10">
    <source>
        <dbReference type="Proteomes" id="UP000309673"/>
    </source>
</evidence>
<keyword evidence="9" id="KW-0282">Flagellum</keyword>
<evidence type="ECO:0000259" key="8">
    <source>
        <dbReference type="Pfam" id="PF02108"/>
    </source>
</evidence>
<keyword evidence="10" id="KW-1185">Reference proteome</keyword>
<comment type="similarity">
    <text evidence="2">Belongs to the FliH family.</text>
</comment>
<dbReference type="Proteomes" id="UP000309673">
    <property type="component" value="Unassembled WGS sequence"/>
</dbReference>
<accession>A0A4U0FEH0</accession>
<feature type="domain" description="Flagellar assembly protein FliH/Type III secretion system HrpE" evidence="8">
    <location>
        <begin position="131"/>
        <end position="258"/>
    </location>
</feature>
<keyword evidence="9" id="KW-0969">Cilium</keyword>
<dbReference type="InterPro" id="IPR018035">
    <property type="entry name" value="Flagellar_FliH/T3SS_HrpE"/>
</dbReference>
<name>A0A4U0FEH0_9BACL</name>
<keyword evidence="9" id="KW-0966">Cell projection</keyword>
<evidence type="ECO:0000256" key="6">
    <source>
        <dbReference type="ARBA" id="ARBA00023225"/>
    </source>
</evidence>
<keyword evidence="3" id="KW-0813">Transport</keyword>
<organism evidence="9 10">
    <name type="scientific">Cohnella pontilimi</name>
    <dbReference type="NCBI Taxonomy" id="2564100"/>
    <lineage>
        <taxon>Bacteria</taxon>
        <taxon>Bacillati</taxon>
        <taxon>Bacillota</taxon>
        <taxon>Bacilli</taxon>
        <taxon>Bacillales</taxon>
        <taxon>Paenibacillaceae</taxon>
        <taxon>Cohnella</taxon>
    </lineage>
</organism>
<dbReference type="OrthoDB" id="19020at2"/>
<feature type="coiled-coil region" evidence="7">
    <location>
        <begin position="57"/>
        <end position="88"/>
    </location>
</feature>
<dbReference type="GO" id="GO:0005829">
    <property type="term" value="C:cytosol"/>
    <property type="evidence" value="ECO:0007669"/>
    <property type="project" value="TreeGrafter"/>
</dbReference>
<dbReference type="Pfam" id="PF02108">
    <property type="entry name" value="FliH"/>
    <property type="match status" value="1"/>
</dbReference>
<dbReference type="PANTHER" id="PTHR34982:SF1">
    <property type="entry name" value="FLAGELLAR ASSEMBLY PROTEIN FLIH"/>
    <property type="match status" value="1"/>
</dbReference>
<reference evidence="9 10" key="1">
    <citation type="submission" date="2019-04" db="EMBL/GenBank/DDBJ databases">
        <title>Cohnella sp. nov., isolated from soil.</title>
        <authorList>
            <person name="Kim W."/>
        </authorList>
    </citation>
    <scope>NUCLEOTIDE SEQUENCE [LARGE SCALE GENOMIC DNA]</scope>
    <source>
        <strain evidence="9 10">CAU 1483</strain>
    </source>
</reference>
<keyword evidence="7" id="KW-0175">Coiled coil</keyword>
<dbReference type="AlphaFoldDB" id="A0A4U0FEH0"/>
<comment type="function">
    <text evidence="1">Needed for flagellar regrowth and assembly.</text>
</comment>
<dbReference type="GO" id="GO:0015031">
    <property type="term" value="P:protein transport"/>
    <property type="evidence" value="ECO:0007669"/>
    <property type="project" value="UniProtKB-KW"/>
</dbReference>
<dbReference type="Gene3D" id="1.20.5.620">
    <property type="entry name" value="F1F0 ATP synthase subunit B, membrane domain"/>
    <property type="match status" value="1"/>
</dbReference>
<proteinExistence type="inferred from homology"/>
<dbReference type="EMBL" id="SUPK01000002">
    <property type="protein sequence ID" value="TJY43190.1"/>
    <property type="molecule type" value="Genomic_DNA"/>
</dbReference>
<keyword evidence="6" id="KW-1006">Bacterial flagellum protein export</keyword>
<evidence type="ECO:0000256" key="2">
    <source>
        <dbReference type="ARBA" id="ARBA00006602"/>
    </source>
</evidence>
<comment type="caution">
    <text evidence="9">The sequence shown here is derived from an EMBL/GenBank/DDBJ whole genome shotgun (WGS) entry which is preliminary data.</text>
</comment>
<evidence type="ECO:0000256" key="1">
    <source>
        <dbReference type="ARBA" id="ARBA00003041"/>
    </source>
</evidence>
<dbReference type="GO" id="GO:0044781">
    <property type="term" value="P:bacterial-type flagellum organization"/>
    <property type="evidence" value="ECO:0007669"/>
    <property type="project" value="UniProtKB-KW"/>
</dbReference>
<dbReference type="PANTHER" id="PTHR34982">
    <property type="entry name" value="YOP PROTEINS TRANSLOCATION PROTEIN L"/>
    <property type="match status" value="1"/>
</dbReference>
<keyword evidence="4" id="KW-1005">Bacterial flagellum biogenesis</keyword>
<evidence type="ECO:0000256" key="7">
    <source>
        <dbReference type="SAM" id="Coils"/>
    </source>
</evidence>
<protein>
    <submittedName>
        <fullName evidence="9">Flagellar assembly protein FliH</fullName>
    </submittedName>
</protein>